<gene>
    <name evidence="2" type="ORF">CDN99_25300</name>
</gene>
<dbReference type="GO" id="GO:0006417">
    <property type="term" value="P:regulation of translation"/>
    <property type="evidence" value="ECO:0007669"/>
    <property type="project" value="TreeGrafter"/>
</dbReference>
<comment type="caution">
    <text evidence="2">The sequence shown here is derived from an EMBL/GenBank/DDBJ whole genome shotgun (WGS) entry which is preliminary data.</text>
</comment>
<dbReference type="Pfam" id="PF10099">
    <property type="entry name" value="RskA_C"/>
    <property type="match status" value="1"/>
</dbReference>
<dbReference type="EMBL" id="NIOF01000019">
    <property type="protein sequence ID" value="OWQ83788.1"/>
    <property type="molecule type" value="Genomic_DNA"/>
</dbReference>
<dbReference type="InterPro" id="IPR051474">
    <property type="entry name" value="Anti-sigma-K/W_factor"/>
</dbReference>
<dbReference type="InterPro" id="IPR018764">
    <property type="entry name" value="RskA_C"/>
</dbReference>
<dbReference type="RefSeq" id="WP_088388050.1">
    <property type="nucleotide sequence ID" value="NZ_NIOF01000019.1"/>
</dbReference>
<protein>
    <recommendedName>
        <fullName evidence="1">Anti-sigma K factor RskA C-terminal domain-containing protein</fullName>
    </recommendedName>
</protein>
<keyword evidence="3" id="KW-1185">Reference proteome</keyword>
<dbReference type="GO" id="GO:0005886">
    <property type="term" value="C:plasma membrane"/>
    <property type="evidence" value="ECO:0007669"/>
    <property type="project" value="InterPro"/>
</dbReference>
<dbReference type="AlphaFoldDB" id="A0A246IU84"/>
<reference evidence="2 3" key="1">
    <citation type="journal article" date="2008" name="Int. J. Syst. Evol. Microbiol.">
        <title>Description of Roseateles aquatilis sp. nov. and Roseateles terrae sp. nov., in the class Betaproteobacteria, and emended description of the genus Roseateles.</title>
        <authorList>
            <person name="Gomila M."/>
            <person name="Bowien B."/>
            <person name="Falsen E."/>
            <person name="Moore E.R."/>
            <person name="Lalucat J."/>
        </authorList>
    </citation>
    <scope>NUCLEOTIDE SEQUENCE [LARGE SCALE GENOMIC DNA]</scope>
    <source>
        <strain evidence="2 3">CCUG 48205</strain>
    </source>
</reference>
<dbReference type="GO" id="GO:0016989">
    <property type="term" value="F:sigma factor antagonist activity"/>
    <property type="evidence" value="ECO:0007669"/>
    <property type="project" value="TreeGrafter"/>
</dbReference>
<sequence>MNYERPELIEHLAREYVLGTLQGPARRRFKGLAARSPRIAAAVASWEARLAVMEQAPVLIPPPMSTWRGIEQRLFPSPSPAAARRTLGAALRWLGARAAGGVLAGLLVAVVVVKSTPSSLGLEVASEALPASYVGVLTGPGDKPSVVVSSRRHGKQLSVKVLAPIPVPQGSVATLWAIPKTGEPWAIGTVAPSGKTQIGLPAESEQLFANVSRLAISLEEGAGPRPASPSAYVLQGACVKVW</sequence>
<name>A0A246IU84_9BURK</name>
<evidence type="ECO:0000313" key="2">
    <source>
        <dbReference type="EMBL" id="OWQ83788.1"/>
    </source>
</evidence>
<feature type="domain" description="Anti-sigma K factor RskA C-terminal" evidence="1">
    <location>
        <begin position="106"/>
        <end position="230"/>
    </location>
</feature>
<evidence type="ECO:0000259" key="1">
    <source>
        <dbReference type="Pfam" id="PF10099"/>
    </source>
</evidence>
<accession>A0A246IU84</accession>
<proteinExistence type="predicted"/>
<evidence type="ECO:0000313" key="3">
    <source>
        <dbReference type="Proteomes" id="UP000197468"/>
    </source>
</evidence>
<dbReference type="OrthoDB" id="8617430at2"/>
<dbReference type="PANTHER" id="PTHR37461">
    <property type="entry name" value="ANTI-SIGMA-K FACTOR RSKA"/>
    <property type="match status" value="1"/>
</dbReference>
<dbReference type="Proteomes" id="UP000197468">
    <property type="component" value="Unassembled WGS sequence"/>
</dbReference>
<dbReference type="PANTHER" id="PTHR37461:SF1">
    <property type="entry name" value="ANTI-SIGMA-K FACTOR RSKA"/>
    <property type="match status" value="1"/>
</dbReference>
<organism evidence="2 3">
    <name type="scientific">Roseateles aquatilis</name>
    <dbReference type="NCBI Taxonomy" id="431061"/>
    <lineage>
        <taxon>Bacteria</taxon>
        <taxon>Pseudomonadati</taxon>
        <taxon>Pseudomonadota</taxon>
        <taxon>Betaproteobacteria</taxon>
        <taxon>Burkholderiales</taxon>
        <taxon>Sphaerotilaceae</taxon>
        <taxon>Roseateles</taxon>
    </lineage>
</organism>